<evidence type="ECO:0000259" key="5">
    <source>
        <dbReference type="PROSITE" id="PS50932"/>
    </source>
</evidence>
<keyword evidence="2 6" id="KW-0238">DNA-binding</keyword>
<evidence type="ECO:0000256" key="4">
    <source>
        <dbReference type="SAM" id="MobiDB-lite"/>
    </source>
</evidence>
<dbReference type="Proteomes" id="UP001501444">
    <property type="component" value="Unassembled WGS sequence"/>
</dbReference>
<gene>
    <name evidence="6" type="ORF">GCM10010170_014150</name>
</gene>
<comment type="caution">
    <text evidence="6">The sequence shown here is derived from an EMBL/GenBank/DDBJ whole genome shotgun (WGS) entry which is preliminary data.</text>
</comment>
<dbReference type="PANTHER" id="PTHR30146">
    <property type="entry name" value="LACI-RELATED TRANSCRIPTIONAL REPRESSOR"/>
    <property type="match status" value="1"/>
</dbReference>
<proteinExistence type="predicted"/>
<evidence type="ECO:0000256" key="1">
    <source>
        <dbReference type="ARBA" id="ARBA00023015"/>
    </source>
</evidence>
<dbReference type="Pfam" id="PF13377">
    <property type="entry name" value="Peripla_BP_3"/>
    <property type="match status" value="1"/>
</dbReference>
<dbReference type="CDD" id="cd01392">
    <property type="entry name" value="HTH_LacI"/>
    <property type="match status" value="1"/>
</dbReference>
<feature type="domain" description="HTH lacI-type" evidence="5">
    <location>
        <begin position="12"/>
        <end position="66"/>
    </location>
</feature>
<dbReference type="Gene3D" id="1.10.260.40">
    <property type="entry name" value="lambda repressor-like DNA-binding domains"/>
    <property type="match status" value="1"/>
</dbReference>
<dbReference type="SUPFAM" id="SSF53822">
    <property type="entry name" value="Periplasmic binding protein-like I"/>
    <property type="match status" value="1"/>
</dbReference>
<dbReference type="PANTHER" id="PTHR30146:SF138">
    <property type="entry name" value="TRANSCRIPTIONAL REGULATORY PROTEIN"/>
    <property type="match status" value="1"/>
</dbReference>
<evidence type="ECO:0000313" key="7">
    <source>
        <dbReference type="Proteomes" id="UP001501444"/>
    </source>
</evidence>
<keyword evidence="7" id="KW-1185">Reference proteome</keyword>
<keyword evidence="1" id="KW-0805">Transcription regulation</keyword>
<dbReference type="CDD" id="cd06267">
    <property type="entry name" value="PBP1_LacI_sugar_binding-like"/>
    <property type="match status" value="1"/>
</dbReference>
<protein>
    <submittedName>
        <fullName evidence="6">LacI family DNA-binding transcriptional regulator</fullName>
    </submittedName>
</protein>
<dbReference type="InterPro" id="IPR010982">
    <property type="entry name" value="Lambda_DNA-bd_dom_sf"/>
</dbReference>
<accession>A0ABN3FPU6</accession>
<keyword evidence="3" id="KW-0804">Transcription</keyword>
<reference evidence="6 7" key="1">
    <citation type="journal article" date="2019" name="Int. J. Syst. Evol. Microbiol.">
        <title>The Global Catalogue of Microorganisms (GCM) 10K type strain sequencing project: providing services to taxonomists for standard genome sequencing and annotation.</title>
        <authorList>
            <consortium name="The Broad Institute Genomics Platform"/>
            <consortium name="The Broad Institute Genome Sequencing Center for Infectious Disease"/>
            <person name="Wu L."/>
            <person name="Ma J."/>
        </authorList>
    </citation>
    <scope>NUCLEOTIDE SEQUENCE [LARGE SCALE GENOMIC DNA]</scope>
    <source>
        <strain evidence="6 7">JCM 3272</strain>
    </source>
</reference>
<evidence type="ECO:0000256" key="2">
    <source>
        <dbReference type="ARBA" id="ARBA00023125"/>
    </source>
</evidence>
<dbReference type="SMART" id="SM00354">
    <property type="entry name" value="HTH_LACI"/>
    <property type="match status" value="1"/>
</dbReference>
<dbReference type="Gene3D" id="3.40.50.2300">
    <property type="match status" value="2"/>
</dbReference>
<name>A0ABN3FPU6_9ACTN</name>
<dbReference type="InterPro" id="IPR000843">
    <property type="entry name" value="HTH_LacI"/>
</dbReference>
<feature type="region of interest" description="Disordered" evidence="4">
    <location>
        <begin position="313"/>
        <end position="332"/>
    </location>
</feature>
<dbReference type="GO" id="GO:0003677">
    <property type="term" value="F:DNA binding"/>
    <property type="evidence" value="ECO:0007669"/>
    <property type="project" value="UniProtKB-KW"/>
</dbReference>
<dbReference type="SUPFAM" id="SSF47413">
    <property type="entry name" value="lambda repressor-like DNA-binding domains"/>
    <property type="match status" value="1"/>
</dbReference>
<evidence type="ECO:0000313" key="6">
    <source>
        <dbReference type="EMBL" id="GAA2334606.1"/>
    </source>
</evidence>
<dbReference type="Pfam" id="PF00356">
    <property type="entry name" value="LacI"/>
    <property type="match status" value="1"/>
</dbReference>
<dbReference type="EMBL" id="BAAARV010000015">
    <property type="protein sequence ID" value="GAA2334606.1"/>
    <property type="molecule type" value="Genomic_DNA"/>
</dbReference>
<dbReference type="RefSeq" id="WP_344611429.1">
    <property type="nucleotide sequence ID" value="NZ_BAAARV010000015.1"/>
</dbReference>
<dbReference type="PROSITE" id="PS50932">
    <property type="entry name" value="HTH_LACI_2"/>
    <property type="match status" value="1"/>
</dbReference>
<dbReference type="InterPro" id="IPR046335">
    <property type="entry name" value="LacI/GalR-like_sensor"/>
</dbReference>
<dbReference type="InterPro" id="IPR028082">
    <property type="entry name" value="Peripla_BP_I"/>
</dbReference>
<evidence type="ECO:0000256" key="3">
    <source>
        <dbReference type="ARBA" id="ARBA00023163"/>
    </source>
</evidence>
<sequence length="332" mass="34537">MADADGGRTSPTTIYDIARELGVSPSTVSRALHKPGRTNAKTEARIRATAEALGYRINPLARALPTGRTGTLGLILSDITNPVWFDLIRGAERVTAEHGRTLVLAESQESPELERHTAERLVPSVDGFVLVASRLPDAEIRALAGRKPLVVVNRRVSGVDCLVPDVAPGLRAALDHLAAAGHRSLAFLSGPATSWMSRTRWDIALDEAPARGLSIVEIGPGAPTTAGGAAALRRVLASGASAVLAYNDLMAIGLLRACRDAGVAVPGRLSIIGFDDIFGSDFTSPPIATIRSPVGALGGDAVRRLIGAQDAPPPLATEFVPRGSTAPPGYGP</sequence>
<organism evidence="6 7">
    <name type="scientific">Dactylosporangium salmoneum</name>
    <dbReference type="NCBI Taxonomy" id="53361"/>
    <lineage>
        <taxon>Bacteria</taxon>
        <taxon>Bacillati</taxon>
        <taxon>Actinomycetota</taxon>
        <taxon>Actinomycetes</taxon>
        <taxon>Micromonosporales</taxon>
        <taxon>Micromonosporaceae</taxon>
        <taxon>Dactylosporangium</taxon>
    </lineage>
</organism>